<protein>
    <recommendedName>
        <fullName evidence="2">small monomeric GTPase</fullName>
        <ecNumber evidence="2">3.6.5.2</ecNumber>
    </recommendedName>
</protein>
<dbReference type="AlphaFoldDB" id="A0AAD7Z6Q6"/>
<comment type="caution">
    <text evidence="5">The sequence shown here is derived from an EMBL/GenBank/DDBJ whole genome shotgun (WGS) entry which is preliminary data.</text>
</comment>
<dbReference type="InterPro" id="IPR051065">
    <property type="entry name" value="Ras-related_GTPase"/>
</dbReference>
<evidence type="ECO:0000256" key="2">
    <source>
        <dbReference type="ARBA" id="ARBA00011984"/>
    </source>
</evidence>
<accession>A0AAD7Z6Q6</accession>
<keyword evidence="3" id="KW-0378">Hydrolase</keyword>
<dbReference type="GO" id="GO:0003925">
    <property type="term" value="F:G protein activity"/>
    <property type="evidence" value="ECO:0007669"/>
    <property type="project" value="UniProtKB-EC"/>
</dbReference>
<dbReference type="Gene3D" id="3.40.50.300">
    <property type="entry name" value="P-loop containing nucleotide triphosphate hydrolases"/>
    <property type="match status" value="1"/>
</dbReference>
<dbReference type="PROSITE" id="PS51421">
    <property type="entry name" value="RAS"/>
    <property type="match status" value="1"/>
</dbReference>
<gene>
    <name evidence="5" type="ORF">L9F63_008050</name>
</gene>
<evidence type="ECO:0000256" key="4">
    <source>
        <dbReference type="ARBA" id="ARBA00048098"/>
    </source>
</evidence>
<evidence type="ECO:0000313" key="5">
    <source>
        <dbReference type="EMBL" id="KAJ9574786.1"/>
    </source>
</evidence>
<dbReference type="EC" id="3.6.5.2" evidence="2"/>
<dbReference type="InterPro" id="IPR027417">
    <property type="entry name" value="P-loop_NTPase"/>
</dbReference>
<dbReference type="PROSITE" id="PS51419">
    <property type="entry name" value="RAB"/>
    <property type="match status" value="1"/>
</dbReference>
<organism evidence="5 6">
    <name type="scientific">Diploptera punctata</name>
    <name type="common">Pacific beetle cockroach</name>
    <dbReference type="NCBI Taxonomy" id="6984"/>
    <lineage>
        <taxon>Eukaryota</taxon>
        <taxon>Metazoa</taxon>
        <taxon>Ecdysozoa</taxon>
        <taxon>Arthropoda</taxon>
        <taxon>Hexapoda</taxon>
        <taxon>Insecta</taxon>
        <taxon>Pterygota</taxon>
        <taxon>Neoptera</taxon>
        <taxon>Polyneoptera</taxon>
        <taxon>Dictyoptera</taxon>
        <taxon>Blattodea</taxon>
        <taxon>Blaberoidea</taxon>
        <taxon>Blaberidae</taxon>
        <taxon>Diplopterinae</taxon>
        <taxon>Diploptera</taxon>
    </lineage>
</organism>
<dbReference type="Proteomes" id="UP001233999">
    <property type="component" value="Unassembled WGS sequence"/>
</dbReference>
<keyword evidence="6" id="KW-1185">Reference proteome</keyword>
<name>A0AAD7Z6Q6_DIPPU</name>
<dbReference type="GO" id="GO:0005525">
    <property type="term" value="F:GTP binding"/>
    <property type="evidence" value="ECO:0007669"/>
    <property type="project" value="InterPro"/>
</dbReference>
<proteinExistence type="inferred from homology"/>
<dbReference type="PANTHER" id="PTHR45704">
    <property type="entry name" value="RAS-LIKE FAMILY MEMBER 11"/>
    <property type="match status" value="1"/>
</dbReference>
<dbReference type="Pfam" id="PF00071">
    <property type="entry name" value="Ras"/>
    <property type="match status" value="1"/>
</dbReference>
<evidence type="ECO:0000256" key="3">
    <source>
        <dbReference type="ARBA" id="ARBA00022801"/>
    </source>
</evidence>
<reference evidence="5" key="2">
    <citation type="submission" date="2023-05" db="EMBL/GenBank/DDBJ databases">
        <authorList>
            <person name="Fouks B."/>
        </authorList>
    </citation>
    <scope>NUCLEOTIDE SEQUENCE</scope>
    <source>
        <strain evidence="5">Stay&amp;Tobe</strain>
        <tissue evidence="5">Testes</tissue>
    </source>
</reference>
<evidence type="ECO:0000256" key="1">
    <source>
        <dbReference type="ARBA" id="ARBA00008344"/>
    </source>
</evidence>
<comment type="similarity">
    <text evidence="1">Belongs to the small GTPase superfamily. Ras family.</text>
</comment>
<dbReference type="SMART" id="SM00175">
    <property type="entry name" value="RAB"/>
    <property type="match status" value="1"/>
</dbReference>
<dbReference type="SUPFAM" id="SSF52540">
    <property type="entry name" value="P-loop containing nucleoside triphosphate hydrolases"/>
    <property type="match status" value="1"/>
</dbReference>
<sequence>LTVRFLTRRYIGEYDHQAENRYRHEVLVDGEPILFEILDTCPKTDEDLPTGETLHWADGFLLVYAITDRRSFNFVRRVKQMLCCDTPLALVGNKGDMVHLRQVSTEEGEILAKDYECWFSEVAAAEQVTQVAEAFHELCREVLSVRRKNKQSLLDRMLGNKSAGLRAYSRGKSDSALPKD</sequence>
<dbReference type="InterPro" id="IPR001806">
    <property type="entry name" value="Small_GTPase"/>
</dbReference>
<comment type="catalytic activity">
    <reaction evidence="4">
        <text>GTP + H2O = GDP + phosphate + H(+)</text>
        <dbReference type="Rhea" id="RHEA:19669"/>
        <dbReference type="ChEBI" id="CHEBI:15377"/>
        <dbReference type="ChEBI" id="CHEBI:15378"/>
        <dbReference type="ChEBI" id="CHEBI:37565"/>
        <dbReference type="ChEBI" id="CHEBI:43474"/>
        <dbReference type="ChEBI" id="CHEBI:58189"/>
        <dbReference type="EC" id="3.6.5.2"/>
    </reaction>
</comment>
<dbReference type="EMBL" id="JASPKZ010010262">
    <property type="protein sequence ID" value="KAJ9574786.1"/>
    <property type="molecule type" value="Genomic_DNA"/>
</dbReference>
<feature type="non-terminal residue" evidence="5">
    <location>
        <position position="180"/>
    </location>
</feature>
<dbReference type="SMART" id="SM00173">
    <property type="entry name" value="RAS"/>
    <property type="match status" value="1"/>
</dbReference>
<reference evidence="5" key="1">
    <citation type="journal article" date="2023" name="IScience">
        <title>Live-bearing cockroach genome reveals convergent evolutionary mechanisms linked to viviparity in insects and beyond.</title>
        <authorList>
            <person name="Fouks B."/>
            <person name="Harrison M.C."/>
            <person name="Mikhailova A.A."/>
            <person name="Marchal E."/>
            <person name="English S."/>
            <person name="Carruthers M."/>
            <person name="Jennings E.C."/>
            <person name="Chiamaka E.L."/>
            <person name="Frigard R.A."/>
            <person name="Pippel M."/>
            <person name="Attardo G.M."/>
            <person name="Benoit J.B."/>
            <person name="Bornberg-Bauer E."/>
            <person name="Tobe S.S."/>
        </authorList>
    </citation>
    <scope>NUCLEOTIDE SEQUENCE</scope>
    <source>
        <strain evidence="5">Stay&amp;Tobe</strain>
    </source>
</reference>
<evidence type="ECO:0000313" key="6">
    <source>
        <dbReference type="Proteomes" id="UP001233999"/>
    </source>
</evidence>